<evidence type="ECO:0000256" key="1">
    <source>
        <dbReference type="ARBA" id="ARBA00000382"/>
    </source>
</evidence>
<dbReference type="InterPro" id="IPR017853">
    <property type="entry name" value="GH"/>
</dbReference>
<name>A0ABU6W6Q5_9FABA</name>
<dbReference type="EMBL" id="JASCZI010181303">
    <property type="protein sequence ID" value="MED6181459.1"/>
    <property type="molecule type" value="Genomic_DNA"/>
</dbReference>
<dbReference type="SUPFAM" id="SSF51445">
    <property type="entry name" value="(Trans)glycosidases"/>
    <property type="match status" value="1"/>
</dbReference>
<dbReference type="PROSITE" id="PS00587">
    <property type="entry name" value="GLYCOSYL_HYDROL_F17"/>
    <property type="match status" value="1"/>
</dbReference>
<evidence type="ECO:0000256" key="10">
    <source>
        <dbReference type="SAM" id="SignalP"/>
    </source>
</evidence>
<evidence type="ECO:0000256" key="2">
    <source>
        <dbReference type="ARBA" id="ARBA00008773"/>
    </source>
</evidence>
<accession>A0ABU6W6Q5</accession>
<dbReference type="Proteomes" id="UP001341840">
    <property type="component" value="Unassembled WGS sequence"/>
</dbReference>
<gene>
    <name evidence="11" type="ORF">PIB30_019534</name>
</gene>
<keyword evidence="10" id="KW-0732">Signal</keyword>
<evidence type="ECO:0000256" key="9">
    <source>
        <dbReference type="RuleBase" id="RU004336"/>
    </source>
</evidence>
<organism evidence="11 12">
    <name type="scientific">Stylosanthes scabra</name>
    <dbReference type="NCBI Taxonomy" id="79078"/>
    <lineage>
        <taxon>Eukaryota</taxon>
        <taxon>Viridiplantae</taxon>
        <taxon>Streptophyta</taxon>
        <taxon>Embryophyta</taxon>
        <taxon>Tracheophyta</taxon>
        <taxon>Spermatophyta</taxon>
        <taxon>Magnoliopsida</taxon>
        <taxon>eudicotyledons</taxon>
        <taxon>Gunneridae</taxon>
        <taxon>Pentapetalae</taxon>
        <taxon>rosids</taxon>
        <taxon>fabids</taxon>
        <taxon>Fabales</taxon>
        <taxon>Fabaceae</taxon>
        <taxon>Papilionoideae</taxon>
        <taxon>50 kb inversion clade</taxon>
        <taxon>dalbergioids sensu lato</taxon>
        <taxon>Dalbergieae</taxon>
        <taxon>Pterocarpus clade</taxon>
        <taxon>Stylosanthes</taxon>
    </lineage>
</organism>
<keyword evidence="4 9" id="KW-0378">Hydrolase</keyword>
<dbReference type="Gene3D" id="3.20.20.80">
    <property type="entry name" value="Glycosidases"/>
    <property type="match status" value="1"/>
</dbReference>
<comment type="caution">
    <text evidence="11">The sequence shown here is derived from an EMBL/GenBank/DDBJ whole genome shotgun (WGS) entry which is preliminary data.</text>
</comment>
<evidence type="ECO:0000256" key="3">
    <source>
        <dbReference type="ARBA" id="ARBA00012780"/>
    </source>
</evidence>
<feature type="signal peptide" evidence="10">
    <location>
        <begin position="1"/>
        <end position="22"/>
    </location>
</feature>
<comment type="similarity">
    <text evidence="2 8">Belongs to the glycosyl hydrolase 17 family.</text>
</comment>
<sequence length="338" mass="37260">MDSNNAMIAILLLLGIFSFTQLQLTGAEVGVCYGRNGDNIPNNPPQQVIDLYKSNGITRMRIYDPDQPTLQALKGSNIELILDVPKDQLQSLTDTIIAANWVNTNIKAYSPDVKFKYITIGNEVEPNDGNSNYVLQAMQNIQDAINSGNLQSQIKVSTAIKTDLIANPYPPNQGVFSDAAINYIRPIIKFLVSNGSPLLANVYPYFAYKDDTKIGLDYALFTKQDKNDAGYNNLFDAMLDAIYTALEKEGANNVNVVVSESGWPSAGDVGATVENAGNYYKNLISHVKGGTIKRPNGPIETYLFAMFDEDKKPGDETEKHFGLFNPTDKSPKYQLSFN</sequence>
<dbReference type="InterPro" id="IPR044965">
    <property type="entry name" value="Glyco_hydro_17_plant"/>
</dbReference>
<keyword evidence="12" id="KW-1185">Reference proteome</keyword>
<evidence type="ECO:0000313" key="11">
    <source>
        <dbReference type="EMBL" id="MED6181459.1"/>
    </source>
</evidence>
<evidence type="ECO:0000256" key="5">
    <source>
        <dbReference type="ARBA" id="ARBA00023295"/>
    </source>
</evidence>
<evidence type="ECO:0000256" key="7">
    <source>
        <dbReference type="ARBA" id="ARBA00033417"/>
    </source>
</evidence>
<comment type="catalytic activity">
    <reaction evidence="1">
        <text>Hydrolysis of (1-&gt;3)-beta-D-glucosidic linkages in (1-&gt;3)-beta-D-glucans.</text>
        <dbReference type="EC" id="3.2.1.39"/>
    </reaction>
</comment>
<reference evidence="11 12" key="1">
    <citation type="journal article" date="2023" name="Plants (Basel)">
        <title>Bridging the Gap: Combining Genomics and Transcriptomics Approaches to Understand Stylosanthes scabra, an Orphan Legume from the Brazilian Caatinga.</title>
        <authorList>
            <person name="Ferreira-Neto J.R.C."/>
            <person name="da Silva M.D."/>
            <person name="Binneck E."/>
            <person name="de Melo N.F."/>
            <person name="da Silva R.H."/>
            <person name="de Melo A.L.T.M."/>
            <person name="Pandolfi V."/>
            <person name="Bustamante F.O."/>
            <person name="Brasileiro-Vidal A.C."/>
            <person name="Benko-Iseppon A.M."/>
        </authorList>
    </citation>
    <scope>NUCLEOTIDE SEQUENCE [LARGE SCALE GENOMIC DNA]</scope>
    <source>
        <tissue evidence="11">Leaves</tissue>
    </source>
</reference>
<evidence type="ECO:0000256" key="4">
    <source>
        <dbReference type="ARBA" id="ARBA00022801"/>
    </source>
</evidence>
<feature type="chain" id="PRO_5047299042" description="glucan endo-1,3-beta-D-glucosidase" evidence="10">
    <location>
        <begin position="23"/>
        <end position="338"/>
    </location>
</feature>
<dbReference type="PANTHER" id="PTHR32227">
    <property type="entry name" value="GLUCAN ENDO-1,3-BETA-GLUCOSIDASE BG1-RELATED-RELATED"/>
    <property type="match status" value="1"/>
</dbReference>
<dbReference type="InterPro" id="IPR000490">
    <property type="entry name" value="Glyco_hydro_17"/>
</dbReference>
<proteinExistence type="inferred from homology"/>
<evidence type="ECO:0000256" key="6">
    <source>
        <dbReference type="ARBA" id="ARBA00033335"/>
    </source>
</evidence>
<evidence type="ECO:0000256" key="8">
    <source>
        <dbReference type="RuleBase" id="RU004335"/>
    </source>
</evidence>
<dbReference type="EC" id="3.2.1.39" evidence="3"/>
<keyword evidence="5 9" id="KW-0326">Glycosidase</keyword>
<dbReference type="Pfam" id="PF00332">
    <property type="entry name" value="Glyco_hydro_17"/>
    <property type="match status" value="1"/>
</dbReference>
<evidence type="ECO:0000313" key="12">
    <source>
        <dbReference type="Proteomes" id="UP001341840"/>
    </source>
</evidence>
<protein>
    <recommendedName>
        <fullName evidence="3">glucan endo-1,3-beta-D-glucosidase</fullName>
        <ecNumber evidence="3">3.2.1.39</ecNumber>
    </recommendedName>
    <alternativeName>
        <fullName evidence="6">(1-&gt;3)-beta-glucan endohydrolase</fullName>
    </alternativeName>
    <alternativeName>
        <fullName evidence="7">Beta-1,3-endoglucanase</fullName>
    </alternativeName>
</protein>